<dbReference type="Gene3D" id="1.10.418.20">
    <property type="match status" value="1"/>
</dbReference>
<evidence type="ECO:0000256" key="2">
    <source>
        <dbReference type="ARBA" id="ARBA00022670"/>
    </source>
</evidence>
<dbReference type="EnsemblPlants" id="evm.model.02.695">
    <property type="protein sequence ID" value="cds.evm.model.02.695"/>
    <property type="gene ID" value="evm.TU.02.695"/>
</dbReference>
<feature type="compositionally biased region" description="Basic and acidic residues" evidence="4">
    <location>
        <begin position="163"/>
        <end position="220"/>
    </location>
</feature>
<keyword evidence="7" id="KW-1185">Reference proteome</keyword>
<dbReference type="AlphaFoldDB" id="A0A803P253"/>
<dbReference type="EMBL" id="UZAU01000130">
    <property type="status" value="NOT_ANNOTATED_CDS"/>
    <property type="molecule type" value="Genomic_DNA"/>
</dbReference>
<keyword evidence="3" id="KW-0378">Hydrolase</keyword>
<dbReference type="SUPFAM" id="SSF54001">
    <property type="entry name" value="Cysteine proteinases"/>
    <property type="match status" value="1"/>
</dbReference>
<evidence type="ECO:0000259" key="5">
    <source>
        <dbReference type="Pfam" id="PF02902"/>
    </source>
</evidence>
<evidence type="ECO:0000313" key="6">
    <source>
        <dbReference type="EnsemblPlants" id="cds.evm.model.02.695"/>
    </source>
</evidence>
<reference evidence="6" key="1">
    <citation type="submission" date="2018-11" db="EMBL/GenBank/DDBJ databases">
        <authorList>
            <person name="Grassa J C."/>
        </authorList>
    </citation>
    <scope>NUCLEOTIDE SEQUENCE [LARGE SCALE GENOMIC DNA]</scope>
</reference>
<dbReference type="Pfam" id="PF02902">
    <property type="entry name" value="Peptidase_C48"/>
    <property type="match status" value="1"/>
</dbReference>
<organism evidence="6 7">
    <name type="scientific">Cannabis sativa</name>
    <name type="common">Hemp</name>
    <name type="synonym">Marijuana</name>
    <dbReference type="NCBI Taxonomy" id="3483"/>
    <lineage>
        <taxon>Eukaryota</taxon>
        <taxon>Viridiplantae</taxon>
        <taxon>Streptophyta</taxon>
        <taxon>Embryophyta</taxon>
        <taxon>Tracheophyta</taxon>
        <taxon>Spermatophyta</taxon>
        <taxon>Magnoliopsida</taxon>
        <taxon>eudicotyledons</taxon>
        <taxon>Gunneridae</taxon>
        <taxon>Pentapetalae</taxon>
        <taxon>rosids</taxon>
        <taxon>fabids</taxon>
        <taxon>Rosales</taxon>
        <taxon>Cannabaceae</taxon>
        <taxon>Cannabis</taxon>
    </lineage>
</organism>
<accession>A0A803P253</accession>
<keyword evidence="2" id="KW-0645">Protease</keyword>
<protein>
    <recommendedName>
        <fullName evidence="5">Ubiquitin-like protease family profile domain-containing protein</fullName>
    </recommendedName>
</protein>
<dbReference type="InterPro" id="IPR038765">
    <property type="entry name" value="Papain-like_cys_pep_sf"/>
</dbReference>
<dbReference type="GO" id="GO:0006508">
    <property type="term" value="P:proteolysis"/>
    <property type="evidence" value="ECO:0007669"/>
    <property type="project" value="UniProtKB-KW"/>
</dbReference>
<name>A0A803P253_CANSA</name>
<sequence length="241" mass="27606">MFLFQGWVTLQLTRDPTFARGFLSARSVTGFLSDVYSVAADEVGKIFVIADERYFWSRQILANQRQFSERWLAFTSVIDCATVLADIDFNQGPYAVARSHPLAIKFAKGVPQQEDCDCGAFVIAFADHIIHDTINGISPKLNIANYRDDLAVCLYHHAKKKQEDGYKTDVEEPEKPEKTKKKTDVEEPEKPEKEKKKNDAEAPEKTEKKKKKDVEEAPRKLEKKKRKVVQEAPEKPEKKKM</sequence>
<evidence type="ECO:0000313" key="7">
    <source>
        <dbReference type="Proteomes" id="UP000596661"/>
    </source>
</evidence>
<evidence type="ECO:0000256" key="1">
    <source>
        <dbReference type="ARBA" id="ARBA00005234"/>
    </source>
</evidence>
<feature type="region of interest" description="Disordered" evidence="4">
    <location>
        <begin position="163"/>
        <end position="241"/>
    </location>
</feature>
<proteinExistence type="inferred from homology"/>
<feature type="compositionally biased region" description="Basic and acidic residues" evidence="4">
    <location>
        <begin position="228"/>
        <end position="241"/>
    </location>
</feature>
<feature type="domain" description="Ubiquitin-like protease family profile" evidence="5">
    <location>
        <begin position="100"/>
        <end position="159"/>
    </location>
</feature>
<dbReference type="InterPro" id="IPR003653">
    <property type="entry name" value="Peptidase_C48_C"/>
</dbReference>
<dbReference type="Proteomes" id="UP000596661">
    <property type="component" value="Chromosome 2"/>
</dbReference>
<evidence type="ECO:0000256" key="3">
    <source>
        <dbReference type="ARBA" id="ARBA00022801"/>
    </source>
</evidence>
<dbReference type="Gramene" id="evm.model.02.695">
    <property type="protein sequence ID" value="cds.evm.model.02.695"/>
    <property type="gene ID" value="evm.TU.02.695"/>
</dbReference>
<dbReference type="GO" id="GO:0008234">
    <property type="term" value="F:cysteine-type peptidase activity"/>
    <property type="evidence" value="ECO:0007669"/>
    <property type="project" value="InterPro"/>
</dbReference>
<reference evidence="6" key="2">
    <citation type="submission" date="2021-03" db="UniProtKB">
        <authorList>
            <consortium name="EnsemblPlants"/>
        </authorList>
    </citation>
    <scope>IDENTIFICATION</scope>
</reference>
<comment type="similarity">
    <text evidence="1">Belongs to the peptidase C48 family.</text>
</comment>
<evidence type="ECO:0000256" key="4">
    <source>
        <dbReference type="SAM" id="MobiDB-lite"/>
    </source>
</evidence>